<evidence type="ECO:0000256" key="1">
    <source>
        <dbReference type="SAM" id="Phobius"/>
    </source>
</evidence>
<dbReference type="Proteomes" id="UP000617041">
    <property type="component" value="Unassembled WGS sequence"/>
</dbReference>
<protein>
    <recommendedName>
        <fullName evidence="4">Transmembrane protein</fullName>
    </recommendedName>
</protein>
<feature type="transmembrane region" description="Helical" evidence="1">
    <location>
        <begin position="54"/>
        <end position="73"/>
    </location>
</feature>
<dbReference type="AlphaFoldDB" id="A0A934PYM3"/>
<gene>
    <name evidence="2" type="ORF">I8E28_01190</name>
</gene>
<keyword evidence="1" id="KW-1133">Transmembrane helix</keyword>
<dbReference type="RefSeq" id="WP_200786028.1">
    <property type="nucleotide sequence ID" value="NZ_JAEDAO010000001.1"/>
</dbReference>
<keyword evidence="3" id="KW-1185">Reference proteome</keyword>
<evidence type="ECO:0000313" key="2">
    <source>
        <dbReference type="EMBL" id="MBK0391191.1"/>
    </source>
</evidence>
<keyword evidence="1" id="KW-0812">Transmembrane</keyword>
<name>A0A934PYM3_9BURK</name>
<proteinExistence type="predicted"/>
<evidence type="ECO:0008006" key="4">
    <source>
        <dbReference type="Google" id="ProtNLM"/>
    </source>
</evidence>
<comment type="caution">
    <text evidence="2">The sequence shown here is derived from an EMBL/GenBank/DDBJ whole genome shotgun (WGS) entry which is preliminary data.</text>
</comment>
<feature type="transmembrane region" description="Helical" evidence="1">
    <location>
        <begin position="85"/>
        <end position="108"/>
    </location>
</feature>
<evidence type="ECO:0000313" key="3">
    <source>
        <dbReference type="Proteomes" id="UP000617041"/>
    </source>
</evidence>
<reference evidence="2" key="1">
    <citation type="submission" date="2020-12" db="EMBL/GenBank/DDBJ databases">
        <title>Ramlibacter sp. nov., isolated from a freshwater alga, Cryptomonas.</title>
        <authorList>
            <person name="Kim H.M."/>
            <person name="Jeon C.O."/>
        </authorList>
    </citation>
    <scope>NUCLEOTIDE SEQUENCE</scope>
    <source>
        <strain evidence="2">CrO1</strain>
    </source>
</reference>
<accession>A0A934PYM3</accession>
<sequence length="164" mass="18659">MARVLLRMLGRLLAWPLALLVLFEEWGWDPLQRALGRLALRLHLRWLGERIERLPPYAALAIFAVPTLLLLPVKLAAVGLIAAGHVALGTAVIIGAKLAGTAIVARLYTLTRPALLRLAWFARLHDGWVRWKEALLAPVRASWPWRQGRVLRRRLQRRWSAARR</sequence>
<keyword evidence="1" id="KW-0472">Membrane</keyword>
<dbReference type="EMBL" id="JAEDAO010000001">
    <property type="protein sequence ID" value="MBK0391191.1"/>
    <property type="molecule type" value="Genomic_DNA"/>
</dbReference>
<organism evidence="2 3">
    <name type="scientific">Ramlibacter algicola</name>
    <dbReference type="NCBI Taxonomy" id="2795217"/>
    <lineage>
        <taxon>Bacteria</taxon>
        <taxon>Pseudomonadati</taxon>
        <taxon>Pseudomonadota</taxon>
        <taxon>Betaproteobacteria</taxon>
        <taxon>Burkholderiales</taxon>
        <taxon>Comamonadaceae</taxon>
        <taxon>Ramlibacter</taxon>
    </lineage>
</organism>